<reference evidence="3" key="1">
    <citation type="submission" date="2023-07" db="EMBL/GenBank/DDBJ databases">
        <title>30 novel species of actinomycetes from the DSMZ collection.</title>
        <authorList>
            <person name="Nouioui I."/>
        </authorList>
    </citation>
    <scope>NUCLEOTIDE SEQUENCE [LARGE SCALE GENOMIC DNA]</scope>
    <source>
        <strain evidence="3">DSM 44915</strain>
    </source>
</reference>
<accession>A0ABU2JWU1</accession>
<name>A0ABU2JWU1_9ACTN</name>
<gene>
    <name evidence="2" type="ORF">RM844_24620</name>
</gene>
<keyword evidence="1" id="KW-0472">Membrane</keyword>
<evidence type="ECO:0000313" key="2">
    <source>
        <dbReference type="EMBL" id="MDT0269471.1"/>
    </source>
</evidence>
<dbReference type="RefSeq" id="WP_311669554.1">
    <property type="nucleotide sequence ID" value="NZ_JAVREO010000017.1"/>
</dbReference>
<keyword evidence="1" id="KW-0812">Transmembrane</keyword>
<feature type="transmembrane region" description="Helical" evidence="1">
    <location>
        <begin position="20"/>
        <end position="43"/>
    </location>
</feature>
<sequence>MRIQARGNALANDRFKLRQFVLYSLFGTVPLALAGAGTAFAAAPGPEWSVRSADQGSTAVGADHGPVVGVFGATDDDLDPDVHDWG</sequence>
<protein>
    <submittedName>
        <fullName evidence="2">Uncharacterized protein</fullName>
    </submittedName>
</protein>
<evidence type="ECO:0000256" key="1">
    <source>
        <dbReference type="SAM" id="Phobius"/>
    </source>
</evidence>
<dbReference type="Proteomes" id="UP001183410">
    <property type="component" value="Unassembled WGS sequence"/>
</dbReference>
<organism evidence="2 3">
    <name type="scientific">Streptomyces chisholmiae</name>
    <dbReference type="NCBI Taxonomy" id="3075540"/>
    <lineage>
        <taxon>Bacteria</taxon>
        <taxon>Bacillati</taxon>
        <taxon>Actinomycetota</taxon>
        <taxon>Actinomycetes</taxon>
        <taxon>Kitasatosporales</taxon>
        <taxon>Streptomycetaceae</taxon>
        <taxon>Streptomyces</taxon>
    </lineage>
</organism>
<keyword evidence="1" id="KW-1133">Transmembrane helix</keyword>
<proteinExistence type="predicted"/>
<evidence type="ECO:0000313" key="3">
    <source>
        <dbReference type="Proteomes" id="UP001183410"/>
    </source>
</evidence>
<keyword evidence="3" id="KW-1185">Reference proteome</keyword>
<dbReference type="EMBL" id="JAVREO010000017">
    <property type="protein sequence ID" value="MDT0269471.1"/>
    <property type="molecule type" value="Genomic_DNA"/>
</dbReference>
<comment type="caution">
    <text evidence="2">The sequence shown here is derived from an EMBL/GenBank/DDBJ whole genome shotgun (WGS) entry which is preliminary data.</text>
</comment>